<name>A0A382KL82_9ZZZZ</name>
<evidence type="ECO:0000313" key="1">
    <source>
        <dbReference type="EMBL" id="SVC25228.1"/>
    </source>
</evidence>
<accession>A0A382KL82</accession>
<gene>
    <name evidence="1" type="ORF">METZ01_LOCUS278082</name>
</gene>
<reference evidence="1" key="1">
    <citation type="submission" date="2018-05" db="EMBL/GenBank/DDBJ databases">
        <authorList>
            <person name="Lanie J.A."/>
            <person name="Ng W.-L."/>
            <person name="Kazmierczak K.M."/>
            <person name="Andrzejewski T.M."/>
            <person name="Davidsen T.M."/>
            <person name="Wayne K.J."/>
            <person name="Tettelin H."/>
            <person name="Glass J.I."/>
            <person name="Rusch D."/>
            <person name="Podicherti R."/>
            <person name="Tsui H.-C.T."/>
            <person name="Winkler M.E."/>
        </authorList>
    </citation>
    <scope>NUCLEOTIDE SEQUENCE</scope>
</reference>
<proteinExistence type="predicted"/>
<protein>
    <submittedName>
        <fullName evidence="1">Uncharacterized protein</fullName>
    </submittedName>
</protein>
<organism evidence="1">
    <name type="scientific">marine metagenome</name>
    <dbReference type="NCBI Taxonomy" id="408172"/>
    <lineage>
        <taxon>unclassified sequences</taxon>
        <taxon>metagenomes</taxon>
        <taxon>ecological metagenomes</taxon>
    </lineage>
</organism>
<feature type="non-terminal residue" evidence="1">
    <location>
        <position position="38"/>
    </location>
</feature>
<dbReference type="AlphaFoldDB" id="A0A382KL82"/>
<dbReference type="EMBL" id="UINC01081407">
    <property type="protein sequence ID" value="SVC25228.1"/>
    <property type="molecule type" value="Genomic_DNA"/>
</dbReference>
<sequence length="38" mass="3971">MNDSSVGAEKISYKWSAGESAYFSGSSGKNFSTSSCGR</sequence>